<dbReference type="HOGENOM" id="CLU_2904055_0_0_1"/>
<organism evidence="1 2">
    <name type="scientific">Colletotrichum gloeosporioides (strain Cg-14)</name>
    <name type="common">Anthracnose fungus</name>
    <name type="synonym">Glomerella cingulata</name>
    <dbReference type="NCBI Taxonomy" id="1237896"/>
    <lineage>
        <taxon>Eukaryota</taxon>
        <taxon>Fungi</taxon>
        <taxon>Dikarya</taxon>
        <taxon>Ascomycota</taxon>
        <taxon>Pezizomycotina</taxon>
        <taxon>Sordariomycetes</taxon>
        <taxon>Hypocreomycetidae</taxon>
        <taxon>Glomerellales</taxon>
        <taxon>Glomerellaceae</taxon>
        <taxon>Colletotrichum</taxon>
        <taxon>Colletotrichum gloeosporioides species complex</taxon>
    </lineage>
</organism>
<sequence>MQTARYFITAAVKFTASVKNSHNDLYGRTPHFLMNSNRNPAAIIFYSNASSILLSTISHTRW</sequence>
<comment type="caution">
    <text evidence="1">The sequence shown here is derived from an EMBL/GenBank/DDBJ whole genome shotgun (WGS) entry which is preliminary data.</text>
</comment>
<gene>
    <name evidence="1" type="ORF">CGLO_17082</name>
</gene>
<reference evidence="2" key="1">
    <citation type="journal article" date="2013" name="Mol. Plant Microbe Interact.">
        <title>Global aspects of pacC regulation of pathogenicity genes in Colletotrichum gloeosporioides as revealed by transcriptome analysis.</title>
        <authorList>
            <person name="Alkan N."/>
            <person name="Meng X."/>
            <person name="Friedlander G."/>
            <person name="Reuveni E."/>
            <person name="Sukno S."/>
            <person name="Sherman A."/>
            <person name="Thon M."/>
            <person name="Fluhr R."/>
            <person name="Prusky D."/>
        </authorList>
    </citation>
    <scope>NUCLEOTIDE SEQUENCE [LARGE SCALE GENOMIC DNA]</scope>
    <source>
        <strain evidence="2">Cg-14</strain>
    </source>
</reference>
<dbReference type="EMBL" id="AMYD01004070">
    <property type="protein sequence ID" value="EQB44193.1"/>
    <property type="molecule type" value="Genomic_DNA"/>
</dbReference>
<evidence type="ECO:0000313" key="2">
    <source>
        <dbReference type="Proteomes" id="UP000015530"/>
    </source>
</evidence>
<name>T0JUF7_COLGC</name>
<dbReference type="Proteomes" id="UP000015530">
    <property type="component" value="Unassembled WGS sequence"/>
</dbReference>
<accession>T0JUF7</accession>
<protein>
    <submittedName>
        <fullName evidence="1">Uncharacterized protein</fullName>
    </submittedName>
</protein>
<proteinExistence type="predicted"/>
<dbReference type="AlphaFoldDB" id="T0JUF7"/>
<evidence type="ECO:0000313" key="1">
    <source>
        <dbReference type="EMBL" id="EQB44193.1"/>
    </source>
</evidence>